<reference evidence="1" key="2">
    <citation type="submission" date="2011-02" db="EMBL/GenBank/DDBJ databases">
        <authorList>
            <person name="MacLean D."/>
        </authorList>
    </citation>
    <scope>NUCLEOTIDE SEQUENCE</scope>
</reference>
<organism evidence="1">
    <name type="scientific">Albugo laibachii Nc14</name>
    <dbReference type="NCBI Taxonomy" id="890382"/>
    <lineage>
        <taxon>Eukaryota</taxon>
        <taxon>Sar</taxon>
        <taxon>Stramenopiles</taxon>
        <taxon>Oomycota</taxon>
        <taxon>Peronosporomycetes</taxon>
        <taxon>Albuginales</taxon>
        <taxon>Albuginaceae</taxon>
        <taxon>Albugo</taxon>
    </lineage>
</organism>
<reference evidence="1" key="1">
    <citation type="journal article" date="2011" name="PLoS Biol.">
        <title>Gene gain and loss during evolution of obligate parasitism in the white rust pathogen of Arabidopsis thaliana.</title>
        <authorList>
            <person name="Kemen E."/>
            <person name="Gardiner A."/>
            <person name="Schultz-Larsen T."/>
            <person name="Kemen A.C."/>
            <person name="Balmuth A.L."/>
            <person name="Robert-Seilaniantz A."/>
            <person name="Bailey K."/>
            <person name="Holub E."/>
            <person name="Studholme D.J."/>
            <person name="Maclean D."/>
            <person name="Jones J.D."/>
        </authorList>
    </citation>
    <scope>NUCLEOTIDE SEQUENCE</scope>
</reference>
<dbReference type="AlphaFoldDB" id="F0W3W4"/>
<name>F0W3W4_9STRA</name>
<evidence type="ECO:0000313" key="1">
    <source>
        <dbReference type="EMBL" id="CCA15759.1"/>
    </source>
</evidence>
<dbReference type="HOGENOM" id="CLU_2241615_0_0_1"/>
<protein>
    <submittedName>
        <fullName evidence="1">AlNc14C15G1665 protein</fullName>
    </submittedName>
</protein>
<accession>F0W3W4</accession>
<dbReference type="EMBL" id="FR824060">
    <property type="protein sequence ID" value="CCA15759.1"/>
    <property type="molecule type" value="Genomic_DNA"/>
</dbReference>
<sequence length="105" mass="11890">MNLSVRSLKGTKIKFVDRKNKVPIVACEVVESEIQSQGYLITASGFYCQEKKEADNIWALQKIKSDVFANEIAPVTMVTDRKLAIMNAIRRVFPESKNSSLYEAF</sequence>
<proteinExistence type="predicted"/>
<gene>
    <name evidence="1" type="primary">AlNc14C15G1665</name>
    <name evidence="1" type="ORF">ALNC14_019020</name>
</gene>